<evidence type="ECO:0000256" key="1">
    <source>
        <dbReference type="SAM" id="MobiDB-lite"/>
    </source>
</evidence>
<feature type="compositionally biased region" description="Acidic residues" evidence="1">
    <location>
        <begin position="307"/>
        <end position="335"/>
    </location>
</feature>
<proteinExistence type="predicted"/>
<evidence type="ECO:0000313" key="2">
    <source>
        <dbReference type="EMBL" id="EAY06993.1"/>
    </source>
</evidence>
<sequence length="393" mass="45567">MSTVVDDIENFANTPSEKTNHKIIKQILLSLKDSNRNVVLDFRFGYNCGSIENLKLQKSIDMFKNFINQAKTVSQKIPAEQKPEKPITEKKTPQSKSKQQSSAAKPENSPAPSVKSAIPGKLNSWKKFVYRPVIENTTKEKARRETNASSASKIGKKIDRDRLIHVARKYAMDPKATREDMEGILAELDNQIEECVRYHETLQGSDKPEDQKDRNKRGLIKNLNDDVKLLREDEAKYAKSERDHRLHYLELRSFNKSDESADNNIMIGDKEDYSIALELLKEQVNDLENKLSFLRIAFPDIAKQDSLPEEEEEEEEDYDEEEQIMEQNNGEEEEEAKNKIPTENHEEDKNDPSEIKIEEEEEQQEIQPPKAEEEEDFHEEEMLNDAEEEEIVE</sequence>
<dbReference type="AlphaFoldDB" id="A2EK09"/>
<feature type="compositionally biased region" description="Acidic residues" evidence="1">
    <location>
        <begin position="372"/>
        <end position="393"/>
    </location>
</feature>
<dbReference type="VEuPathDB" id="TrichDB:TVAGG3_0974450"/>
<dbReference type="VEuPathDB" id="TrichDB:TVAG_174620"/>
<protein>
    <submittedName>
        <fullName evidence="2">Uncharacterized protein</fullName>
    </submittedName>
</protein>
<feature type="compositionally biased region" description="Basic and acidic residues" evidence="1">
    <location>
        <begin position="79"/>
        <end position="92"/>
    </location>
</feature>
<dbReference type="RefSeq" id="XP_001319216.1">
    <property type="nucleotide sequence ID" value="XM_001319181.1"/>
</dbReference>
<dbReference type="SMR" id="A2EK09"/>
<name>A2EK09_TRIV3</name>
<evidence type="ECO:0000313" key="3">
    <source>
        <dbReference type="Proteomes" id="UP000001542"/>
    </source>
</evidence>
<keyword evidence="3" id="KW-1185">Reference proteome</keyword>
<reference evidence="2" key="1">
    <citation type="submission" date="2006-10" db="EMBL/GenBank/DDBJ databases">
        <authorList>
            <person name="Amadeo P."/>
            <person name="Zhao Q."/>
            <person name="Wortman J."/>
            <person name="Fraser-Liggett C."/>
            <person name="Carlton J."/>
        </authorList>
    </citation>
    <scope>NUCLEOTIDE SEQUENCE</scope>
    <source>
        <strain evidence="2">G3</strain>
    </source>
</reference>
<feature type="region of interest" description="Disordered" evidence="1">
    <location>
        <begin position="304"/>
        <end position="393"/>
    </location>
</feature>
<reference evidence="2" key="2">
    <citation type="journal article" date="2007" name="Science">
        <title>Draft genome sequence of the sexually transmitted pathogen Trichomonas vaginalis.</title>
        <authorList>
            <person name="Carlton J.M."/>
            <person name="Hirt R.P."/>
            <person name="Silva J.C."/>
            <person name="Delcher A.L."/>
            <person name="Schatz M."/>
            <person name="Zhao Q."/>
            <person name="Wortman J.R."/>
            <person name="Bidwell S.L."/>
            <person name="Alsmark U.C.M."/>
            <person name="Besteiro S."/>
            <person name="Sicheritz-Ponten T."/>
            <person name="Noel C.J."/>
            <person name="Dacks J.B."/>
            <person name="Foster P.G."/>
            <person name="Simillion C."/>
            <person name="Van de Peer Y."/>
            <person name="Miranda-Saavedra D."/>
            <person name="Barton G.J."/>
            <person name="Westrop G.D."/>
            <person name="Mueller S."/>
            <person name="Dessi D."/>
            <person name="Fiori P.L."/>
            <person name="Ren Q."/>
            <person name="Paulsen I."/>
            <person name="Zhang H."/>
            <person name="Bastida-Corcuera F.D."/>
            <person name="Simoes-Barbosa A."/>
            <person name="Brown M.T."/>
            <person name="Hayes R.D."/>
            <person name="Mukherjee M."/>
            <person name="Okumura C.Y."/>
            <person name="Schneider R."/>
            <person name="Smith A.J."/>
            <person name="Vanacova S."/>
            <person name="Villalvazo M."/>
            <person name="Haas B.J."/>
            <person name="Pertea M."/>
            <person name="Feldblyum T.V."/>
            <person name="Utterback T.R."/>
            <person name="Shu C.L."/>
            <person name="Osoegawa K."/>
            <person name="de Jong P.J."/>
            <person name="Hrdy I."/>
            <person name="Horvathova L."/>
            <person name="Zubacova Z."/>
            <person name="Dolezal P."/>
            <person name="Malik S.B."/>
            <person name="Logsdon J.M. Jr."/>
            <person name="Henze K."/>
            <person name="Gupta A."/>
            <person name="Wang C.C."/>
            <person name="Dunne R.L."/>
            <person name="Upcroft J.A."/>
            <person name="Upcroft P."/>
            <person name="White O."/>
            <person name="Salzberg S.L."/>
            <person name="Tang P."/>
            <person name="Chiu C.-H."/>
            <person name="Lee Y.-S."/>
            <person name="Embley T.M."/>
            <person name="Coombs G.H."/>
            <person name="Mottram J.C."/>
            <person name="Tachezy J."/>
            <person name="Fraser-Liggett C.M."/>
            <person name="Johnson P.J."/>
        </authorList>
    </citation>
    <scope>NUCLEOTIDE SEQUENCE [LARGE SCALE GENOMIC DNA]</scope>
    <source>
        <strain evidence="2">G3</strain>
    </source>
</reference>
<dbReference type="Proteomes" id="UP000001542">
    <property type="component" value="Unassembled WGS sequence"/>
</dbReference>
<gene>
    <name evidence="2" type="ORF">TVAG_174620</name>
</gene>
<accession>A2EK09</accession>
<feature type="compositionally biased region" description="Low complexity" evidence="1">
    <location>
        <begin position="94"/>
        <end position="107"/>
    </location>
</feature>
<organism evidence="2 3">
    <name type="scientific">Trichomonas vaginalis (strain ATCC PRA-98 / G3)</name>
    <dbReference type="NCBI Taxonomy" id="412133"/>
    <lineage>
        <taxon>Eukaryota</taxon>
        <taxon>Metamonada</taxon>
        <taxon>Parabasalia</taxon>
        <taxon>Trichomonadida</taxon>
        <taxon>Trichomonadidae</taxon>
        <taxon>Trichomonas</taxon>
    </lineage>
</organism>
<dbReference type="EMBL" id="DS113410">
    <property type="protein sequence ID" value="EAY06993.1"/>
    <property type="molecule type" value="Genomic_DNA"/>
</dbReference>
<dbReference type="KEGG" id="tva:4764877"/>
<feature type="region of interest" description="Disordered" evidence="1">
    <location>
        <begin position="74"/>
        <end position="118"/>
    </location>
</feature>
<dbReference type="InParanoid" id="A2EK09"/>
<feature type="compositionally biased region" description="Basic and acidic residues" evidence="1">
    <location>
        <begin position="336"/>
        <end position="356"/>
    </location>
</feature>